<keyword evidence="4 6" id="KW-0503">Monooxygenase</keyword>
<sequence length="371" mass="40280">MSVQFIGFISHQEVSEALAPTGPLINKAWIRAVAQAHEYAGFDRALVAYGSTMPDAIQIAAYAAQHTRKLNLLIAHRPGFSVPTLAARNLATLDQFSGGRVAVHIITGGSDAEQQRDGDFLDHDQRYRRTDEYLSIARKTWTSAEPFDYDGEFYQIKGNVSAIKPVQQPHLPIFFGGSSDIAIDIAGKHADVYALWGEPLAAVAETIAKVRAAAVRHGRAADAIKFSLSLRPILAETEDAAWAKADRILDAARERVQHNPLFAQRGAPQNVGSQRLLQAAEQGAVVDQRLWTEIAKLTGAAGNSTSLVGTAEQVADSLIEYYKLGITTFLIRGFDPLQDALQYGRELLPLVRAKVAALDQTKAKATELTAA</sequence>
<dbReference type="InterPro" id="IPR011251">
    <property type="entry name" value="Luciferase-like_dom"/>
</dbReference>
<protein>
    <submittedName>
        <fullName evidence="6">Methanesulfonate monooxygenase</fullName>
        <ecNumber evidence="6">1.14.14.5</ecNumber>
    </submittedName>
</protein>
<dbReference type="InterPro" id="IPR050172">
    <property type="entry name" value="SsuD_RutA_monooxygenase"/>
</dbReference>
<dbReference type="AlphaFoldDB" id="A0A0N0GQR3"/>
<name>A0A0N0GQR3_9NEIS</name>
<evidence type="ECO:0000256" key="2">
    <source>
        <dbReference type="ARBA" id="ARBA00022643"/>
    </source>
</evidence>
<keyword evidence="1" id="KW-0285">Flavoprotein</keyword>
<keyword evidence="3 6" id="KW-0560">Oxidoreductase</keyword>
<evidence type="ECO:0000256" key="3">
    <source>
        <dbReference type="ARBA" id="ARBA00023002"/>
    </source>
</evidence>
<dbReference type="EMBL" id="LAQT01000001">
    <property type="protein sequence ID" value="KPC55021.1"/>
    <property type="molecule type" value="Genomic_DNA"/>
</dbReference>
<dbReference type="GO" id="GO:0008726">
    <property type="term" value="F:alkanesulfonate monooxygenase activity"/>
    <property type="evidence" value="ECO:0007669"/>
    <property type="project" value="UniProtKB-EC"/>
</dbReference>
<feature type="domain" description="Luciferase-like" evidence="5">
    <location>
        <begin position="25"/>
        <end position="327"/>
    </location>
</feature>
<dbReference type="STRING" id="857265.WG78_00140"/>
<dbReference type="SUPFAM" id="SSF51679">
    <property type="entry name" value="Bacterial luciferase-like"/>
    <property type="match status" value="1"/>
</dbReference>
<accession>A0A0N0GQR3</accession>
<dbReference type="InterPro" id="IPR036661">
    <property type="entry name" value="Luciferase-like_sf"/>
</dbReference>
<dbReference type="Gene3D" id="3.20.20.30">
    <property type="entry name" value="Luciferase-like domain"/>
    <property type="match status" value="1"/>
</dbReference>
<dbReference type="EC" id="1.14.14.5" evidence="6"/>
<proteinExistence type="predicted"/>
<gene>
    <name evidence="6" type="primary">msuD_1</name>
    <name evidence="6" type="ORF">WG78_00140</name>
</gene>
<evidence type="ECO:0000313" key="7">
    <source>
        <dbReference type="Proteomes" id="UP000037939"/>
    </source>
</evidence>
<dbReference type="Pfam" id="PF00296">
    <property type="entry name" value="Bac_luciferase"/>
    <property type="match status" value="1"/>
</dbReference>
<organism evidence="6 7">
    <name type="scientific">Amantichitinum ursilacus</name>
    <dbReference type="NCBI Taxonomy" id="857265"/>
    <lineage>
        <taxon>Bacteria</taxon>
        <taxon>Pseudomonadati</taxon>
        <taxon>Pseudomonadota</taxon>
        <taxon>Betaproteobacteria</taxon>
        <taxon>Neisseriales</taxon>
        <taxon>Chitinibacteraceae</taxon>
        <taxon>Amantichitinum</taxon>
    </lineage>
</organism>
<dbReference type="Proteomes" id="UP000037939">
    <property type="component" value="Unassembled WGS sequence"/>
</dbReference>
<dbReference type="PANTHER" id="PTHR42847">
    <property type="entry name" value="ALKANESULFONATE MONOOXYGENASE"/>
    <property type="match status" value="1"/>
</dbReference>
<dbReference type="PATRIC" id="fig|857265.3.peg.29"/>
<evidence type="ECO:0000313" key="6">
    <source>
        <dbReference type="EMBL" id="KPC55021.1"/>
    </source>
</evidence>
<evidence type="ECO:0000259" key="5">
    <source>
        <dbReference type="Pfam" id="PF00296"/>
    </source>
</evidence>
<dbReference type="CDD" id="cd01094">
    <property type="entry name" value="Alkanesulfonate_monoxygenase"/>
    <property type="match status" value="1"/>
</dbReference>
<dbReference type="OrthoDB" id="9814695at2"/>
<keyword evidence="7" id="KW-1185">Reference proteome</keyword>
<evidence type="ECO:0000256" key="4">
    <source>
        <dbReference type="ARBA" id="ARBA00023033"/>
    </source>
</evidence>
<evidence type="ECO:0000256" key="1">
    <source>
        <dbReference type="ARBA" id="ARBA00022630"/>
    </source>
</evidence>
<dbReference type="PANTHER" id="PTHR42847:SF9">
    <property type="entry name" value="BLL6451 PROTEIN"/>
    <property type="match status" value="1"/>
</dbReference>
<dbReference type="GO" id="GO:0046306">
    <property type="term" value="P:alkanesulfonate catabolic process"/>
    <property type="evidence" value="ECO:0007669"/>
    <property type="project" value="TreeGrafter"/>
</dbReference>
<dbReference type="RefSeq" id="WP_053935758.1">
    <property type="nucleotide sequence ID" value="NZ_LAQT01000001.1"/>
</dbReference>
<keyword evidence="2" id="KW-0288">FMN</keyword>
<comment type="caution">
    <text evidence="6">The sequence shown here is derived from an EMBL/GenBank/DDBJ whole genome shotgun (WGS) entry which is preliminary data.</text>
</comment>
<reference evidence="6 7" key="1">
    <citation type="submission" date="2015-07" db="EMBL/GenBank/DDBJ databases">
        <title>Draft genome sequence of the Amantichitinum ursilacus IGB-41, a new chitin-degrading bacterium.</title>
        <authorList>
            <person name="Kirstahler P."/>
            <person name="Guenther M."/>
            <person name="Grumaz C."/>
            <person name="Rupp S."/>
            <person name="Zibek S."/>
            <person name="Sohn K."/>
        </authorList>
    </citation>
    <scope>NUCLEOTIDE SEQUENCE [LARGE SCALE GENOMIC DNA]</scope>
    <source>
        <strain evidence="6 7">IGB-41</strain>
    </source>
</reference>